<evidence type="ECO:0000256" key="3">
    <source>
        <dbReference type="ARBA" id="ARBA00022630"/>
    </source>
</evidence>
<accession>A0A543PR47</accession>
<name>A0A543PR47_9MICO</name>
<dbReference type="PROSITE" id="PS51387">
    <property type="entry name" value="FAD_PCMH"/>
    <property type="match status" value="1"/>
</dbReference>
<proteinExistence type="inferred from homology"/>
<dbReference type="InterPro" id="IPR016166">
    <property type="entry name" value="FAD-bd_PCMH"/>
</dbReference>
<keyword evidence="4" id="KW-0274">FAD</keyword>
<dbReference type="SUPFAM" id="SSF56176">
    <property type="entry name" value="FAD-binding/transporter-associated domain-like"/>
    <property type="match status" value="1"/>
</dbReference>
<dbReference type="InterPro" id="IPR036318">
    <property type="entry name" value="FAD-bd_PCMH-like_sf"/>
</dbReference>
<dbReference type="InterPro" id="IPR006093">
    <property type="entry name" value="Oxy_OxRdtase_FAD_BS"/>
</dbReference>
<dbReference type="InterPro" id="IPR016167">
    <property type="entry name" value="FAD-bd_PCMH_sub1"/>
</dbReference>
<dbReference type="PROSITE" id="PS00862">
    <property type="entry name" value="OX2_COVAL_FAD"/>
    <property type="match status" value="1"/>
</dbReference>
<dbReference type="InterPro" id="IPR016169">
    <property type="entry name" value="FAD-bd_PCMH_sub2"/>
</dbReference>
<dbReference type="EMBL" id="VFQF01000002">
    <property type="protein sequence ID" value="TQN46542.1"/>
    <property type="molecule type" value="Genomic_DNA"/>
</dbReference>
<dbReference type="PANTHER" id="PTHR42973:SF39">
    <property type="entry name" value="FAD-BINDING PCMH-TYPE DOMAIN-CONTAINING PROTEIN"/>
    <property type="match status" value="1"/>
</dbReference>
<dbReference type="AlphaFoldDB" id="A0A543PR47"/>
<comment type="caution">
    <text evidence="8">The sequence shown here is derived from an EMBL/GenBank/DDBJ whole genome shotgun (WGS) entry which is preliminary data.</text>
</comment>
<dbReference type="GO" id="GO:0071949">
    <property type="term" value="F:FAD binding"/>
    <property type="evidence" value="ECO:0007669"/>
    <property type="project" value="InterPro"/>
</dbReference>
<evidence type="ECO:0000259" key="7">
    <source>
        <dbReference type="PROSITE" id="PS51387"/>
    </source>
</evidence>
<feature type="domain" description="FAD-binding PCMH-type" evidence="7">
    <location>
        <begin position="186"/>
        <end position="357"/>
    </location>
</feature>
<dbReference type="Pfam" id="PF01565">
    <property type="entry name" value="FAD_binding_4"/>
    <property type="match status" value="1"/>
</dbReference>
<dbReference type="GO" id="GO:0016491">
    <property type="term" value="F:oxidoreductase activity"/>
    <property type="evidence" value="ECO:0007669"/>
    <property type="project" value="UniProtKB-KW"/>
</dbReference>
<evidence type="ECO:0000256" key="1">
    <source>
        <dbReference type="ARBA" id="ARBA00001974"/>
    </source>
</evidence>
<evidence type="ECO:0000313" key="9">
    <source>
        <dbReference type="Proteomes" id="UP000320085"/>
    </source>
</evidence>
<gene>
    <name evidence="8" type="ORF">FHX52_3268</name>
</gene>
<protein>
    <submittedName>
        <fullName evidence="8">FAD/FMN-containing dehydrogenase</fullName>
    </submittedName>
</protein>
<evidence type="ECO:0000256" key="5">
    <source>
        <dbReference type="ARBA" id="ARBA00023002"/>
    </source>
</evidence>
<evidence type="ECO:0000313" key="8">
    <source>
        <dbReference type="EMBL" id="TQN46542.1"/>
    </source>
</evidence>
<evidence type="ECO:0000256" key="4">
    <source>
        <dbReference type="ARBA" id="ARBA00022827"/>
    </source>
</evidence>
<dbReference type="Gene3D" id="3.30.43.10">
    <property type="entry name" value="Uridine Diphospho-n-acetylenolpyruvylglucosamine Reductase, domain 2"/>
    <property type="match status" value="1"/>
</dbReference>
<dbReference type="Gene3D" id="3.30.465.10">
    <property type="match status" value="1"/>
</dbReference>
<reference evidence="8 9" key="1">
    <citation type="submission" date="2019-06" db="EMBL/GenBank/DDBJ databases">
        <title>Sequencing the genomes of 1000 actinobacteria strains.</title>
        <authorList>
            <person name="Klenk H.-P."/>
        </authorList>
    </citation>
    <scope>NUCLEOTIDE SEQUENCE [LARGE SCALE GENOMIC DNA]</scope>
    <source>
        <strain evidence="8 9">DSM 21776</strain>
    </source>
</reference>
<dbReference type="InterPro" id="IPR006094">
    <property type="entry name" value="Oxid_FAD_bind_N"/>
</dbReference>
<organism evidence="8 9">
    <name type="scientific">Humibacillus xanthopallidus</name>
    <dbReference type="NCBI Taxonomy" id="412689"/>
    <lineage>
        <taxon>Bacteria</taxon>
        <taxon>Bacillati</taxon>
        <taxon>Actinomycetota</taxon>
        <taxon>Actinomycetes</taxon>
        <taxon>Micrococcales</taxon>
        <taxon>Intrasporangiaceae</taxon>
        <taxon>Humibacillus</taxon>
    </lineage>
</organism>
<comment type="cofactor">
    <cofactor evidence="1">
        <name>FAD</name>
        <dbReference type="ChEBI" id="CHEBI:57692"/>
    </cofactor>
</comment>
<feature type="region of interest" description="Disordered" evidence="6">
    <location>
        <begin position="61"/>
        <end position="90"/>
    </location>
</feature>
<comment type="similarity">
    <text evidence="2">Belongs to the oxygen-dependent FAD-linked oxidoreductase family.</text>
</comment>
<keyword evidence="3" id="KW-0285">Flavoprotein</keyword>
<evidence type="ECO:0000256" key="6">
    <source>
        <dbReference type="SAM" id="MobiDB-lite"/>
    </source>
</evidence>
<feature type="compositionally biased region" description="Low complexity" evidence="6">
    <location>
        <begin position="71"/>
        <end position="87"/>
    </location>
</feature>
<dbReference type="Proteomes" id="UP000320085">
    <property type="component" value="Unassembled WGS sequence"/>
</dbReference>
<sequence length="601" mass="62676">MTITIRTASVDDHGRLMHAEDATAQACLAFVRLERELERRGLALAALGRLTVLSPVPARVDDAAGPGPGASGPRPGASVPGPGASGRVASTTAPEDVFDLIRERLAYEGAHVPIDVLPAERLAQPGMLVALRAEVVTHGFTPSTSHEGTHMSASTLDVAALRGVSGLLLPGDAGYDEACSPWNLAFPLSPAAVAVPQSVDEVIAAVTSAAELGLRVAPQSTGHLASTLDGRVDNALLLRLHELTGVTVDPVARTARVLGGTLWRDVVAAAAPHGLTALHGSAGDVAVAGYVLGGGLSFYGRRHGLACTSVRAFEVVTADGALVRATADEHPDLFWALRGGGFGFGAVVAIELDLLPYAEVYAGMLLWDLSRGAEVLRAWAEWTSRAPESATTSIRFLRFPPIPDLPPFLSGRSLVVIDGAILESDETAAELLAPLRALEPEIDTFGRMPAAGLLGVHMDPPAPTPGVSDHAMLTALPADAIDTLLAVAGPGVDTPLMVAEIRHAGGALDTSTDAALPRLHGQYALFALSAVPVPDLLTLGEQVTKATVDAMRPWAAVTDFPNFTERQVAASALYDVATRERLAATRDRYDPTRMWLAAHAV</sequence>
<evidence type="ECO:0000256" key="2">
    <source>
        <dbReference type="ARBA" id="ARBA00005466"/>
    </source>
</evidence>
<keyword evidence="5" id="KW-0560">Oxidoreductase</keyword>
<dbReference type="InterPro" id="IPR050416">
    <property type="entry name" value="FAD-linked_Oxidoreductase"/>
</dbReference>
<dbReference type="RefSeq" id="WP_221630621.1">
    <property type="nucleotide sequence ID" value="NZ_BAAAQC010000012.1"/>
</dbReference>
<dbReference type="Gene3D" id="3.40.462.20">
    <property type="match status" value="1"/>
</dbReference>
<dbReference type="PANTHER" id="PTHR42973">
    <property type="entry name" value="BINDING OXIDOREDUCTASE, PUTATIVE (AFU_ORTHOLOGUE AFUA_1G17690)-RELATED"/>
    <property type="match status" value="1"/>
</dbReference>